<evidence type="ECO:0000313" key="4">
    <source>
        <dbReference type="Proteomes" id="UP000185766"/>
    </source>
</evidence>
<dbReference type="EMBL" id="FOAS01000014">
    <property type="protein sequence ID" value="SEL55141.1"/>
    <property type="molecule type" value="Genomic_DNA"/>
</dbReference>
<evidence type="ECO:0000259" key="1">
    <source>
        <dbReference type="Pfam" id="PF01609"/>
    </source>
</evidence>
<dbReference type="GO" id="GO:0004803">
    <property type="term" value="F:transposase activity"/>
    <property type="evidence" value="ECO:0007669"/>
    <property type="project" value="InterPro"/>
</dbReference>
<protein>
    <submittedName>
        <fullName evidence="2">Transposase, IS5 family</fullName>
    </submittedName>
</protein>
<name>A0A1H7PF55_9GAMM</name>
<dbReference type="PANTHER" id="PTHR35604">
    <property type="entry name" value="TRANSPOSASE INSH FOR INSERTION SEQUENCE ELEMENT IS5A-RELATED"/>
    <property type="match status" value="1"/>
</dbReference>
<organism evidence="2 4">
    <name type="scientific">Atopomonas hussainii</name>
    <dbReference type="NCBI Taxonomy" id="1429083"/>
    <lineage>
        <taxon>Bacteria</taxon>
        <taxon>Pseudomonadati</taxon>
        <taxon>Pseudomonadota</taxon>
        <taxon>Gammaproteobacteria</taxon>
        <taxon>Pseudomonadales</taxon>
        <taxon>Pseudomonadaceae</taxon>
        <taxon>Atopomonas</taxon>
    </lineage>
</organism>
<accession>A0A1H7PF55</accession>
<keyword evidence="4" id="KW-1185">Reference proteome</keyword>
<dbReference type="EMBL" id="FOAS01000011">
    <property type="protein sequence ID" value="SEL34420.1"/>
    <property type="molecule type" value="Genomic_DNA"/>
</dbReference>
<dbReference type="RefSeq" id="WP_139214106.1">
    <property type="nucleotide sequence ID" value="NZ_FOAS01000011.1"/>
</dbReference>
<evidence type="ECO:0000313" key="2">
    <source>
        <dbReference type="EMBL" id="SEL34420.1"/>
    </source>
</evidence>
<proteinExistence type="predicted"/>
<feature type="non-terminal residue" evidence="2">
    <location>
        <position position="1"/>
    </location>
</feature>
<dbReference type="AlphaFoldDB" id="A0A1H7PF55"/>
<dbReference type="GO" id="GO:0006313">
    <property type="term" value="P:DNA transposition"/>
    <property type="evidence" value="ECO:0007669"/>
    <property type="project" value="InterPro"/>
</dbReference>
<dbReference type="Proteomes" id="UP000185766">
    <property type="component" value="Unassembled WGS sequence"/>
</dbReference>
<evidence type="ECO:0000313" key="3">
    <source>
        <dbReference type="EMBL" id="SEL55141.1"/>
    </source>
</evidence>
<dbReference type="InterPro" id="IPR002559">
    <property type="entry name" value="Transposase_11"/>
</dbReference>
<dbReference type="GO" id="GO:0003677">
    <property type="term" value="F:DNA binding"/>
    <property type="evidence" value="ECO:0007669"/>
    <property type="project" value="InterPro"/>
</dbReference>
<dbReference type="Pfam" id="PF01609">
    <property type="entry name" value="DDE_Tnp_1"/>
    <property type="match status" value="1"/>
</dbReference>
<dbReference type="PANTHER" id="PTHR35604:SF2">
    <property type="entry name" value="TRANSPOSASE INSH FOR INSERTION SEQUENCE ELEMENT IS5A-RELATED"/>
    <property type="match status" value="1"/>
</dbReference>
<sequence length="74" mass="8670">PEGQLQEQIERLKAKVRAKVEHPFHVVKNLFHYRKTRYRGLTKNTAQLFSLFGFANLLLSKRHLMRAHGINPSC</sequence>
<feature type="domain" description="Transposase IS4-like" evidence="1">
    <location>
        <begin position="7"/>
        <end position="57"/>
    </location>
</feature>
<gene>
    <name evidence="2" type="ORF">SAMN05216214_1111</name>
    <name evidence="3" type="ORF">SAMN05216214_1141</name>
</gene>
<reference evidence="2 4" key="1">
    <citation type="submission" date="2016-10" db="EMBL/GenBank/DDBJ databases">
        <authorList>
            <person name="de Groot N.N."/>
        </authorList>
    </citation>
    <scope>NUCLEOTIDE SEQUENCE [LARGE SCALE GENOMIC DNA]</scope>
    <source>
        <strain evidence="2 4">JCM 19513</strain>
    </source>
</reference>